<keyword evidence="3" id="KW-0479">Metal-binding</keyword>
<dbReference type="GO" id="GO:0046872">
    <property type="term" value="F:metal ion binding"/>
    <property type="evidence" value="ECO:0007669"/>
    <property type="project" value="UniProtKB-KW"/>
</dbReference>
<comment type="similarity">
    <text evidence="3 4">In the C-terminal section; belongs to the PPC synthetase family.</text>
</comment>
<name>A0A1I3BGR6_9LACT</name>
<accession>A0A1I3BGR6</accession>
<keyword evidence="2 3" id="KW-0456">Lyase</keyword>
<keyword evidence="3" id="KW-0460">Magnesium</keyword>
<dbReference type="NCBIfam" id="TIGR00521">
    <property type="entry name" value="coaBC_dfp"/>
    <property type="match status" value="1"/>
</dbReference>
<keyword evidence="1 3" id="KW-0210">Decarboxylase</keyword>
<feature type="binding site" evidence="3">
    <location>
        <position position="290"/>
    </location>
    <ligand>
        <name>CTP</name>
        <dbReference type="ChEBI" id="CHEBI:37563"/>
    </ligand>
</feature>
<dbReference type="GO" id="GO:0010181">
    <property type="term" value="F:FMN binding"/>
    <property type="evidence" value="ECO:0007669"/>
    <property type="project" value="UniProtKB-UniRule"/>
</dbReference>
<dbReference type="GO" id="GO:0004632">
    <property type="term" value="F:phosphopantothenate--cysteine ligase activity"/>
    <property type="evidence" value="ECO:0007669"/>
    <property type="project" value="UniProtKB-UniRule"/>
</dbReference>
<proteinExistence type="inferred from homology"/>
<dbReference type="Pfam" id="PF02441">
    <property type="entry name" value="Flavoprotein"/>
    <property type="match status" value="1"/>
</dbReference>
<dbReference type="InterPro" id="IPR036551">
    <property type="entry name" value="Flavin_trans-like"/>
</dbReference>
<evidence type="ECO:0000256" key="3">
    <source>
        <dbReference type="HAMAP-Rule" id="MF_02225"/>
    </source>
</evidence>
<dbReference type="OrthoDB" id="9802554at2"/>
<evidence type="ECO:0000256" key="1">
    <source>
        <dbReference type="ARBA" id="ARBA00022793"/>
    </source>
</evidence>
<reference evidence="7 8" key="1">
    <citation type="submission" date="2016-10" db="EMBL/GenBank/DDBJ databases">
        <authorList>
            <person name="de Groot N.N."/>
        </authorList>
    </citation>
    <scope>NUCLEOTIDE SEQUENCE [LARGE SCALE GENOMIC DNA]</scope>
    <source>
        <strain evidence="7 8">DSM 27630</strain>
    </source>
</reference>
<feature type="domain" description="Flavoprotein" evidence="5">
    <location>
        <begin position="5"/>
        <end position="174"/>
    </location>
</feature>
<comment type="catalytic activity">
    <reaction evidence="3 4">
        <text>N-[(R)-4-phosphopantothenoyl]-L-cysteine + H(+) = (R)-4'-phosphopantetheine + CO2</text>
        <dbReference type="Rhea" id="RHEA:16793"/>
        <dbReference type="ChEBI" id="CHEBI:15378"/>
        <dbReference type="ChEBI" id="CHEBI:16526"/>
        <dbReference type="ChEBI" id="CHEBI:59458"/>
        <dbReference type="ChEBI" id="CHEBI:61723"/>
        <dbReference type="EC" id="4.1.1.36"/>
    </reaction>
</comment>
<comment type="catalytic activity">
    <reaction evidence="3 4">
        <text>(R)-4'-phosphopantothenate + L-cysteine + CTP = N-[(R)-4-phosphopantothenoyl]-L-cysteine + CMP + diphosphate + H(+)</text>
        <dbReference type="Rhea" id="RHEA:19397"/>
        <dbReference type="ChEBI" id="CHEBI:10986"/>
        <dbReference type="ChEBI" id="CHEBI:15378"/>
        <dbReference type="ChEBI" id="CHEBI:33019"/>
        <dbReference type="ChEBI" id="CHEBI:35235"/>
        <dbReference type="ChEBI" id="CHEBI:37563"/>
        <dbReference type="ChEBI" id="CHEBI:59458"/>
        <dbReference type="ChEBI" id="CHEBI:60377"/>
        <dbReference type="EC" id="6.3.2.5"/>
    </reaction>
</comment>
<protein>
    <recommendedName>
        <fullName evidence="3">Coenzyme A biosynthesis bifunctional protein CoaBC</fullName>
    </recommendedName>
    <alternativeName>
        <fullName evidence="3">DNA/pantothenate metabolism flavoprotein</fullName>
    </alternativeName>
    <alternativeName>
        <fullName evidence="3">Phosphopantothenoylcysteine synthetase/decarboxylase</fullName>
        <shortName evidence="3">PPCS-PPCDC</shortName>
    </alternativeName>
    <domain>
        <recommendedName>
            <fullName evidence="3">Phosphopantothenoylcysteine decarboxylase</fullName>
            <shortName evidence="3">PPC decarboxylase</shortName>
            <shortName evidence="3">PPC-DC</shortName>
            <ecNumber evidence="3">4.1.1.36</ecNumber>
        </recommendedName>
        <alternativeName>
            <fullName evidence="3">CoaC</fullName>
        </alternativeName>
    </domain>
    <domain>
        <recommendedName>
            <fullName evidence="3">Phosphopantothenate--cysteine ligase</fullName>
            <ecNumber evidence="3">6.3.2.5</ecNumber>
        </recommendedName>
        <alternativeName>
            <fullName evidence="3">CoaB</fullName>
        </alternativeName>
        <alternativeName>
            <fullName evidence="3">Phosphopantothenoylcysteine synthetase</fullName>
            <shortName evidence="3">PPC synthetase</shortName>
            <shortName evidence="3">PPC-S</shortName>
        </alternativeName>
    </domain>
</protein>
<feature type="domain" description="DNA/pantothenate metabolism flavoprotein C-terminal" evidence="6">
    <location>
        <begin position="188"/>
        <end position="397"/>
    </location>
</feature>
<evidence type="ECO:0000313" key="8">
    <source>
        <dbReference type="Proteomes" id="UP000198668"/>
    </source>
</evidence>
<dbReference type="HAMAP" id="MF_02225">
    <property type="entry name" value="CoaBC"/>
    <property type="match status" value="1"/>
</dbReference>
<keyword evidence="3 4" id="KW-0436">Ligase</keyword>
<dbReference type="GO" id="GO:0004633">
    <property type="term" value="F:phosphopantothenoylcysteine decarboxylase activity"/>
    <property type="evidence" value="ECO:0007669"/>
    <property type="project" value="UniProtKB-UniRule"/>
</dbReference>
<dbReference type="PANTHER" id="PTHR14359">
    <property type="entry name" value="HOMO-OLIGOMERIC FLAVIN CONTAINING CYS DECARBOXYLASE FAMILY"/>
    <property type="match status" value="1"/>
</dbReference>
<feature type="region of interest" description="Phosphopantothenoylcysteine decarboxylase" evidence="3">
    <location>
        <begin position="1"/>
        <end position="192"/>
    </location>
</feature>
<keyword evidence="3 4" id="KW-0285">Flavoprotein</keyword>
<dbReference type="GO" id="GO:0015937">
    <property type="term" value="P:coenzyme A biosynthetic process"/>
    <property type="evidence" value="ECO:0007669"/>
    <property type="project" value="UniProtKB-UniRule"/>
</dbReference>
<organism evidence="7 8">
    <name type="scientific">Pisciglobus halotolerans</name>
    <dbReference type="NCBI Taxonomy" id="745365"/>
    <lineage>
        <taxon>Bacteria</taxon>
        <taxon>Bacillati</taxon>
        <taxon>Bacillota</taxon>
        <taxon>Bacilli</taxon>
        <taxon>Lactobacillales</taxon>
        <taxon>Carnobacteriaceae</taxon>
    </lineage>
</organism>
<feature type="binding site" evidence="3">
    <location>
        <position position="326"/>
    </location>
    <ligand>
        <name>CTP</name>
        <dbReference type="ChEBI" id="CHEBI:37563"/>
    </ligand>
</feature>
<comment type="cofactor">
    <cofactor evidence="3">
        <name>FMN</name>
        <dbReference type="ChEBI" id="CHEBI:58210"/>
    </cofactor>
    <text evidence="3">Binds 1 FMN per subunit.</text>
</comment>
<dbReference type="GO" id="GO:0015941">
    <property type="term" value="P:pantothenate catabolic process"/>
    <property type="evidence" value="ECO:0007669"/>
    <property type="project" value="InterPro"/>
</dbReference>
<evidence type="ECO:0000313" key="7">
    <source>
        <dbReference type="EMBL" id="SFH61286.1"/>
    </source>
</evidence>
<comment type="cofactor">
    <cofactor evidence="3">
        <name>Mg(2+)</name>
        <dbReference type="ChEBI" id="CHEBI:18420"/>
    </cofactor>
</comment>
<sequence length="404" mass="44572">MLKDKKIAVYLCGGIAVYKTADLVRQLIKKGAQVKVAMTQSAVQFITPYTFQILTKQPVYTEIFDKEDKESVSHIHLADWADAALVVPATANIIAKMANGMADDFVSTALLATTAPIFIVPAMNTHMLENPATVRNMETLKKDGRMLMEPDTGFLAEGYEGKGRMPEPEKIIEMLQLHLIRLDSSLALTGRKVLISAGGTKERIDPVRYITNDSSGKMGYQLAEVARDAGAEVTLVSASGLPNPFGVSVVAVESAEDMFVEMNKHYQESDIVIMAAAVSDYKPDHQEKQKMKKTSSNQEMTLKMKQTKDILAYLGKHKQHQYLAGFAAETHDVARYAESKLQKKKADMIIANDVSNPQAGFNKDTNEVTIFTTDKDPISVSVRSKKEVAALILDEIAGKLRKQR</sequence>
<comment type="pathway">
    <text evidence="3 4">Cofactor biosynthesis; coenzyme A biosynthesis; CoA from (R)-pantothenate: step 3/5.</text>
</comment>
<evidence type="ECO:0000259" key="6">
    <source>
        <dbReference type="Pfam" id="PF04127"/>
    </source>
</evidence>
<keyword evidence="3 4" id="KW-0288">FMN</keyword>
<keyword evidence="3" id="KW-0511">Multifunctional enzyme</keyword>
<feature type="binding site" evidence="3">
    <location>
        <position position="340"/>
    </location>
    <ligand>
        <name>CTP</name>
        <dbReference type="ChEBI" id="CHEBI:37563"/>
    </ligand>
</feature>
<evidence type="ECO:0000259" key="5">
    <source>
        <dbReference type="Pfam" id="PF02441"/>
    </source>
</evidence>
<dbReference type="UniPathway" id="UPA00241">
    <property type="reaction ID" value="UER00353"/>
</dbReference>
<dbReference type="Proteomes" id="UP000198668">
    <property type="component" value="Unassembled WGS sequence"/>
</dbReference>
<dbReference type="PANTHER" id="PTHR14359:SF6">
    <property type="entry name" value="PHOSPHOPANTOTHENOYLCYSTEINE DECARBOXYLASE"/>
    <property type="match status" value="1"/>
</dbReference>
<dbReference type="InterPro" id="IPR005252">
    <property type="entry name" value="CoaBC"/>
</dbReference>
<dbReference type="EC" id="6.3.2.5" evidence="3"/>
<gene>
    <name evidence="3" type="primary">coaBC</name>
    <name evidence="7" type="ORF">SAMN04489868_10669</name>
</gene>
<dbReference type="AlphaFoldDB" id="A0A1I3BGR6"/>
<comment type="caution">
    <text evidence="3">Lacks conserved residue(s) required for the propagation of feature annotation.</text>
</comment>
<dbReference type="SUPFAM" id="SSF52507">
    <property type="entry name" value="Homo-oligomeric flavin-containing Cys decarboxylases, HFCD"/>
    <property type="match status" value="1"/>
</dbReference>
<evidence type="ECO:0000256" key="2">
    <source>
        <dbReference type="ARBA" id="ARBA00023239"/>
    </source>
</evidence>
<dbReference type="EMBL" id="FOQE01000006">
    <property type="protein sequence ID" value="SFH61286.1"/>
    <property type="molecule type" value="Genomic_DNA"/>
</dbReference>
<dbReference type="GO" id="GO:0071513">
    <property type="term" value="C:phosphopantothenoylcysteine decarboxylase complex"/>
    <property type="evidence" value="ECO:0007669"/>
    <property type="project" value="TreeGrafter"/>
</dbReference>
<comment type="function">
    <text evidence="4">Catalyzes two steps in the biosynthesis of coenzyme A. In the first step cysteine is conjugated to 4'-phosphopantothenate to form 4-phosphopantothenoylcysteine, in the latter compound is decarboxylated to form 4'-phosphopantotheine.</text>
</comment>
<keyword evidence="8" id="KW-1185">Reference proteome</keyword>
<dbReference type="EC" id="4.1.1.36" evidence="3"/>
<dbReference type="InterPro" id="IPR007085">
    <property type="entry name" value="DNA/pantothenate-metab_flavo_C"/>
</dbReference>
<feature type="binding site" evidence="3">
    <location>
        <position position="280"/>
    </location>
    <ligand>
        <name>CTP</name>
        <dbReference type="ChEBI" id="CHEBI:37563"/>
    </ligand>
</feature>
<comment type="function">
    <text evidence="3">Catalyzes two sequential steps in the biosynthesis of coenzyme A. In the first step cysteine is conjugated to 4'-phosphopantothenate to form 4-phosphopantothenoylcysteine. In the second step the latter compound is decarboxylated to form 4'-phosphopantotheine.</text>
</comment>
<feature type="binding site" evidence="3">
    <location>
        <position position="344"/>
    </location>
    <ligand>
        <name>CTP</name>
        <dbReference type="ChEBI" id="CHEBI:37563"/>
    </ligand>
</feature>
<dbReference type="Gene3D" id="3.40.50.10300">
    <property type="entry name" value="CoaB-like"/>
    <property type="match status" value="1"/>
</dbReference>
<comment type="pathway">
    <text evidence="3 4">Cofactor biosynthesis; coenzyme A biosynthesis; CoA from (R)-pantothenate: step 2/5.</text>
</comment>
<dbReference type="InterPro" id="IPR035929">
    <property type="entry name" value="CoaB-like_sf"/>
</dbReference>
<dbReference type="InterPro" id="IPR003382">
    <property type="entry name" value="Flavoprotein"/>
</dbReference>
<evidence type="ECO:0000256" key="4">
    <source>
        <dbReference type="RuleBase" id="RU364078"/>
    </source>
</evidence>
<dbReference type="Pfam" id="PF04127">
    <property type="entry name" value="DFP"/>
    <property type="match status" value="1"/>
</dbReference>
<feature type="region of interest" description="Phosphopantothenate--cysteine ligase" evidence="3">
    <location>
        <begin position="193"/>
        <end position="404"/>
    </location>
</feature>
<dbReference type="SUPFAM" id="SSF102645">
    <property type="entry name" value="CoaB-like"/>
    <property type="match status" value="1"/>
</dbReference>
<comment type="similarity">
    <text evidence="3 4">In the N-terminal section; belongs to the HFCD (homo-oligomeric flavin containing Cys decarboxylase) superfamily.</text>
</comment>
<dbReference type="Gene3D" id="3.40.50.1950">
    <property type="entry name" value="Flavin prenyltransferase-like"/>
    <property type="match status" value="1"/>
</dbReference>
<dbReference type="RefSeq" id="WP_092091514.1">
    <property type="nucleotide sequence ID" value="NZ_FOQE01000006.1"/>
</dbReference>